<feature type="binding site" evidence="11">
    <location>
        <position position="31"/>
    </location>
    <ligand>
        <name>substrate</name>
    </ligand>
</feature>
<evidence type="ECO:0000256" key="10">
    <source>
        <dbReference type="ARBA" id="ARBA00031051"/>
    </source>
</evidence>
<dbReference type="EMBL" id="FCOC02000002">
    <property type="protein sequence ID" value="SAL14820.1"/>
    <property type="molecule type" value="Genomic_DNA"/>
</dbReference>
<feature type="binding site" evidence="11">
    <location>
        <position position="122"/>
    </location>
    <ligand>
        <name>Mg(2+)</name>
        <dbReference type="ChEBI" id="CHEBI:18420"/>
    </ligand>
</feature>
<evidence type="ECO:0000256" key="3">
    <source>
        <dbReference type="ARBA" id="ARBA00005893"/>
    </source>
</evidence>
<gene>
    <name evidence="12" type="ORF">AWB64_00749</name>
</gene>
<dbReference type="FunFam" id="3.40.50.1000:FF:000029">
    <property type="entry name" value="3-deoxy-D-manno-octulosonate 8-phosphate phosphatase KdsC"/>
    <property type="match status" value="1"/>
</dbReference>
<evidence type="ECO:0000313" key="13">
    <source>
        <dbReference type="Proteomes" id="UP000054893"/>
    </source>
</evidence>
<dbReference type="AlphaFoldDB" id="A0A158F718"/>
<sequence>MSTLSFTPDIAATEDVRSRASRVKLMIFDIDGVFTDGSLFFTAAGDAMKSFNSLDGHGVKMLQSVGVQTAIITGRNSGIVAARAGELGITHLHQGVADKTVALAELLQGTGIAASECGYMGDDWPDLAVMRLCGFSAAPASAHEEVLQRVHFAASKRGGEGAVREVCDAILRAQDRYDGLLAAAIGA</sequence>
<organism evidence="12 13">
    <name type="scientific">Caballeronia sordidicola</name>
    <name type="common">Burkholderia sordidicola</name>
    <dbReference type="NCBI Taxonomy" id="196367"/>
    <lineage>
        <taxon>Bacteria</taxon>
        <taxon>Pseudomonadati</taxon>
        <taxon>Pseudomonadota</taxon>
        <taxon>Betaproteobacteria</taxon>
        <taxon>Burkholderiales</taxon>
        <taxon>Burkholderiaceae</taxon>
        <taxon>Caballeronia</taxon>
    </lineage>
</organism>
<dbReference type="PANTHER" id="PTHR21485:SF3">
    <property type="entry name" value="N-ACYLNEURAMINATE CYTIDYLYLTRANSFERASE"/>
    <property type="match status" value="1"/>
</dbReference>
<evidence type="ECO:0000256" key="6">
    <source>
        <dbReference type="ARBA" id="ARBA00020092"/>
    </source>
</evidence>
<comment type="subunit">
    <text evidence="4">Homotetramer.</text>
</comment>
<dbReference type="PIRSF" id="PIRSF006118">
    <property type="entry name" value="KDO8-P_Ptase"/>
    <property type="match status" value="1"/>
</dbReference>
<dbReference type="InterPro" id="IPR036412">
    <property type="entry name" value="HAD-like_sf"/>
</dbReference>
<evidence type="ECO:0000256" key="4">
    <source>
        <dbReference type="ARBA" id="ARBA00011881"/>
    </source>
</evidence>
<dbReference type="GO" id="GO:0019143">
    <property type="term" value="F:3-deoxy-manno-octulosonate-8-phosphatase activity"/>
    <property type="evidence" value="ECO:0007669"/>
    <property type="project" value="UniProtKB-EC"/>
</dbReference>
<evidence type="ECO:0000256" key="8">
    <source>
        <dbReference type="ARBA" id="ARBA00022801"/>
    </source>
</evidence>
<dbReference type="Proteomes" id="UP000054893">
    <property type="component" value="Unassembled WGS sequence"/>
</dbReference>
<dbReference type="RefSeq" id="WP_060817280.1">
    <property type="nucleotide sequence ID" value="NZ_FCOC02000002.1"/>
</dbReference>
<dbReference type="GO" id="GO:0046872">
    <property type="term" value="F:metal ion binding"/>
    <property type="evidence" value="ECO:0007669"/>
    <property type="project" value="UniProtKB-KW"/>
</dbReference>
<name>A0A158F718_CABSO</name>
<keyword evidence="8" id="KW-0378">Hydrolase</keyword>
<reference evidence="12 13" key="1">
    <citation type="submission" date="2016-01" db="EMBL/GenBank/DDBJ databases">
        <authorList>
            <person name="Oliw E.H."/>
        </authorList>
    </citation>
    <scope>NUCLEOTIDE SEQUENCE [LARGE SCALE GENOMIC DNA]</scope>
    <source>
        <strain evidence="12">LMG 22029</strain>
    </source>
</reference>
<dbReference type="InterPro" id="IPR050793">
    <property type="entry name" value="CMP-NeuNAc_synthase"/>
</dbReference>
<evidence type="ECO:0000313" key="12">
    <source>
        <dbReference type="EMBL" id="SAL14820.1"/>
    </source>
</evidence>
<evidence type="ECO:0000256" key="5">
    <source>
        <dbReference type="ARBA" id="ARBA00013066"/>
    </source>
</evidence>
<evidence type="ECO:0000256" key="1">
    <source>
        <dbReference type="ARBA" id="ARBA00000898"/>
    </source>
</evidence>
<dbReference type="Gene3D" id="3.40.50.1000">
    <property type="entry name" value="HAD superfamily/HAD-like"/>
    <property type="match status" value="1"/>
</dbReference>
<dbReference type="InterPro" id="IPR023214">
    <property type="entry name" value="HAD_sf"/>
</dbReference>
<feature type="binding site" evidence="11">
    <location>
        <position position="29"/>
    </location>
    <ligand>
        <name>Mg(2+)</name>
        <dbReference type="ChEBI" id="CHEBI:18420"/>
    </ligand>
</feature>
<dbReference type="CDD" id="cd01630">
    <property type="entry name" value="HAD_KDO-like"/>
    <property type="match status" value="1"/>
</dbReference>
<protein>
    <recommendedName>
        <fullName evidence="6">3-deoxy-D-manno-octulosonate 8-phosphate phosphatase KdsC</fullName>
        <ecNumber evidence="5">3.1.3.45</ecNumber>
    </recommendedName>
    <alternativeName>
        <fullName evidence="10">KDO 8-P phosphatase</fullName>
    </alternativeName>
</protein>
<dbReference type="PANTHER" id="PTHR21485">
    <property type="entry name" value="HAD SUPERFAMILY MEMBERS CMAS AND KDSC"/>
    <property type="match status" value="1"/>
</dbReference>
<dbReference type="SUPFAM" id="SSF56784">
    <property type="entry name" value="HAD-like"/>
    <property type="match status" value="1"/>
</dbReference>
<dbReference type="GO" id="GO:0008781">
    <property type="term" value="F:N-acylneuraminate cytidylyltransferase activity"/>
    <property type="evidence" value="ECO:0007669"/>
    <property type="project" value="TreeGrafter"/>
</dbReference>
<evidence type="ECO:0000256" key="9">
    <source>
        <dbReference type="ARBA" id="ARBA00022842"/>
    </source>
</evidence>
<dbReference type="SFLD" id="SFLDS00003">
    <property type="entry name" value="Haloacid_Dehalogenase"/>
    <property type="match status" value="1"/>
</dbReference>
<dbReference type="SFLD" id="SFLDG01136">
    <property type="entry name" value="C1.6:_Phosphoserine_Phosphatas"/>
    <property type="match status" value="1"/>
</dbReference>
<evidence type="ECO:0000256" key="2">
    <source>
        <dbReference type="ARBA" id="ARBA00001946"/>
    </source>
</evidence>
<evidence type="ECO:0000256" key="11">
    <source>
        <dbReference type="PIRSR" id="PIRSR006118-2"/>
    </source>
</evidence>
<comment type="cofactor">
    <cofactor evidence="2 11">
        <name>Mg(2+)</name>
        <dbReference type="ChEBI" id="CHEBI:18420"/>
    </cofactor>
</comment>
<proteinExistence type="inferred from homology"/>
<comment type="similarity">
    <text evidence="3">Belongs to the KdsC family.</text>
</comment>
<dbReference type="NCBIfam" id="TIGR01670">
    <property type="entry name" value="KdsC-phosphatas"/>
    <property type="match status" value="1"/>
</dbReference>
<comment type="catalytic activity">
    <reaction evidence="1">
        <text>3-deoxy-alpha-D-manno-2-octulosonate-8-phosphate + H2O = 3-deoxy-alpha-D-manno-oct-2-ulosonate + phosphate</text>
        <dbReference type="Rhea" id="RHEA:11500"/>
        <dbReference type="ChEBI" id="CHEBI:15377"/>
        <dbReference type="ChEBI" id="CHEBI:43474"/>
        <dbReference type="ChEBI" id="CHEBI:85985"/>
        <dbReference type="ChEBI" id="CHEBI:85986"/>
        <dbReference type="EC" id="3.1.3.45"/>
    </reaction>
</comment>
<accession>A0A158F718</accession>
<keyword evidence="9 11" id="KW-0460">Magnesium</keyword>
<dbReference type="EC" id="3.1.3.45" evidence="5"/>
<evidence type="ECO:0000256" key="7">
    <source>
        <dbReference type="ARBA" id="ARBA00022723"/>
    </source>
</evidence>
<dbReference type="OrthoDB" id="9805604at2"/>
<dbReference type="InterPro" id="IPR010023">
    <property type="entry name" value="KdsC_fam"/>
</dbReference>
<dbReference type="SFLD" id="SFLDG01138">
    <property type="entry name" value="C1.6.2:_Deoxy-d-mannose-octulo"/>
    <property type="match status" value="1"/>
</dbReference>
<keyword evidence="7 11" id="KW-0479">Metal-binding</keyword>